<evidence type="ECO:0000256" key="12">
    <source>
        <dbReference type="HAMAP-Rule" id="MF_01576"/>
    </source>
</evidence>
<dbReference type="Proteomes" id="UP000534783">
    <property type="component" value="Unassembled WGS sequence"/>
</dbReference>
<dbReference type="InterPro" id="IPR036291">
    <property type="entry name" value="NAD(P)-bd_dom_sf"/>
</dbReference>
<comment type="function">
    <text evidence="12">Catalyzes the oxidation of 5,10-methylenetetrahydrofolate to 5,10-methenyltetrahydrofolate and then the hydrolysis of 5,10-methenyltetrahydrofolate to 10-formyltetrahydrofolate.</text>
</comment>
<comment type="catalytic activity">
    <reaction evidence="12">
        <text>(6R)-5,10-methylene-5,6,7,8-tetrahydrofolate + NADP(+) = (6R)-5,10-methenyltetrahydrofolate + NADPH</text>
        <dbReference type="Rhea" id="RHEA:22812"/>
        <dbReference type="ChEBI" id="CHEBI:15636"/>
        <dbReference type="ChEBI" id="CHEBI:57455"/>
        <dbReference type="ChEBI" id="CHEBI:57783"/>
        <dbReference type="ChEBI" id="CHEBI:58349"/>
        <dbReference type="EC" id="1.5.1.5"/>
    </reaction>
</comment>
<gene>
    <name evidence="12 15" type="primary">folD</name>
    <name evidence="15" type="ORF">MNODULE_06405</name>
</gene>
<dbReference type="GO" id="GO:0005829">
    <property type="term" value="C:cytosol"/>
    <property type="evidence" value="ECO:0007669"/>
    <property type="project" value="TreeGrafter"/>
</dbReference>
<feature type="domain" description="Tetrahydrofolate dehydrogenase/cyclohydrolase NAD(P)-binding" evidence="14">
    <location>
        <begin position="138"/>
        <end position="279"/>
    </location>
</feature>
<feature type="binding site" evidence="12">
    <location>
        <position position="230"/>
    </location>
    <ligand>
        <name>NADP(+)</name>
        <dbReference type="ChEBI" id="CHEBI:58349"/>
    </ligand>
</feature>
<comment type="similarity">
    <text evidence="12">Belongs to the tetrahydrofolate dehydrogenase/cyclohydrolase family.</text>
</comment>
<dbReference type="GO" id="GO:0000105">
    <property type="term" value="P:L-histidine biosynthetic process"/>
    <property type="evidence" value="ECO:0007669"/>
    <property type="project" value="UniProtKB-KW"/>
</dbReference>
<dbReference type="HAMAP" id="MF_01576">
    <property type="entry name" value="THF_DHG_CYH"/>
    <property type="match status" value="1"/>
</dbReference>
<dbReference type="GO" id="GO:0004488">
    <property type="term" value="F:methylenetetrahydrofolate dehydrogenase (NADP+) activity"/>
    <property type="evidence" value="ECO:0007669"/>
    <property type="project" value="UniProtKB-UniRule"/>
</dbReference>
<dbReference type="EC" id="1.5.1.5" evidence="12"/>
<dbReference type="Gene3D" id="3.40.50.10860">
    <property type="entry name" value="Leucine Dehydrogenase, chain A, domain 1"/>
    <property type="match status" value="1"/>
</dbReference>
<keyword evidence="9 12" id="KW-0486">Methionine biosynthesis</keyword>
<keyword evidence="16" id="KW-1185">Reference proteome</keyword>
<evidence type="ECO:0000256" key="6">
    <source>
        <dbReference type="ARBA" id="ARBA00022857"/>
    </source>
</evidence>
<keyword evidence="10 12" id="KW-0511">Multifunctional enzyme</keyword>
<feature type="domain" description="Tetrahydrofolate dehydrogenase/cyclohydrolase catalytic" evidence="13">
    <location>
        <begin position="6"/>
        <end position="119"/>
    </location>
</feature>
<evidence type="ECO:0000256" key="3">
    <source>
        <dbReference type="ARBA" id="ARBA00022605"/>
    </source>
</evidence>
<keyword evidence="8 12" id="KW-0368">Histidine biosynthesis</keyword>
<evidence type="ECO:0000256" key="10">
    <source>
        <dbReference type="ARBA" id="ARBA00023268"/>
    </source>
</evidence>
<dbReference type="InterPro" id="IPR000672">
    <property type="entry name" value="THF_DH/CycHdrlase"/>
</dbReference>
<dbReference type="FunFam" id="3.40.50.720:FF:000094">
    <property type="entry name" value="Bifunctional protein FolD"/>
    <property type="match status" value="1"/>
</dbReference>
<keyword evidence="6 12" id="KW-0521">NADP</keyword>
<evidence type="ECO:0000256" key="5">
    <source>
        <dbReference type="ARBA" id="ARBA00022801"/>
    </source>
</evidence>
<dbReference type="InterPro" id="IPR046346">
    <property type="entry name" value="Aminoacid_DH-like_N_sf"/>
</dbReference>
<name>A0A7X6DNX9_9BACT</name>
<dbReference type="PRINTS" id="PR00085">
    <property type="entry name" value="THFDHDRGNASE"/>
</dbReference>
<dbReference type="PROSITE" id="PS00766">
    <property type="entry name" value="THF_DHG_CYH_1"/>
    <property type="match status" value="1"/>
</dbReference>
<dbReference type="InterPro" id="IPR020867">
    <property type="entry name" value="THF_DH/CycHdrlase_CS"/>
</dbReference>
<dbReference type="FunFam" id="3.40.50.10860:FF:000001">
    <property type="entry name" value="Bifunctional protein FolD"/>
    <property type="match status" value="1"/>
</dbReference>
<evidence type="ECO:0000256" key="11">
    <source>
        <dbReference type="ARBA" id="ARBA00036357"/>
    </source>
</evidence>
<evidence type="ECO:0000256" key="9">
    <source>
        <dbReference type="ARBA" id="ARBA00023167"/>
    </source>
</evidence>
<accession>A0A7X6DNX9</accession>
<dbReference type="Pfam" id="PF02882">
    <property type="entry name" value="THF_DHG_CYH_C"/>
    <property type="match status" value="1"/>
</dbReference>
<evidence type="ECO:0000256" key="8">
    <source>
        <dbReference type="ARBA" id="ARBA00023102"/>
    </source>
</evidence>
<comment type="subunit">
    <text evidence="12">Homodimer.</text>
</comment>
<dbReference type="NCBIfam" id="NF008058">
    <property type="entry name" value="PRK10792.1"/>
    <property type="match status" value="1"/>
</dbReference>
<dbReference type="GO" id="GO:0004477">
    <property type="term" value="F:methenyltetrahydrofolate cyclohydrolase activity"/>
    <property type="evidence" value="ECO:0007669"/>
    <property type="project" value="UniProtKB-UniRule"/>
</dbReference>
<evidence type="ECO:0000256" key="4">
    <source>
        <dbReference type="ARBA" id="ARBA00022755"/>
    </source>
</evidence>
<keyword evidence="5 12" id="KW-0378">Hydrolase</keyword>
<dbReference type="PROSITE" id="PS00767">
    <property type="entry name" value="THF_DHG_CYH_2"/>
    <property type="match status" value="1"/>
</dbReference>
<sequence>MPAKRIDGKAIAQEVRARVKTEVEKLGPSDRPGLAAVLVGENPASKIYVRNKRKACEEVGIYSEEHHLPEETTEAEVLSLVERLNQDPKIHGILVQLPLPKQINERKVLDTVIPEKDVDGFHYINVGKLVANEKGFVPCTPLGIIELLLASKVEIAGAHAVVVGRSNIVGKPAALLLLHHHATVTICHSKTKNLPEVCRQADILIAAIGKPQFVKKEMVKEGAVVIDVGINRLPDGRIVGDVDFDPVQERAGAITPVPGGVGPMTIAMLLLNTLQSAKWKKEKA</sequence>
<dbReference type="EC" id="3.5.4.9" evidence="12"/>
<dbReference type="Gene3D" id="3.40.50.720">
    <property type="entry name" value="NAD(P)-binding Rossmann-like Domain"/>
    <property type="match status" value="1"/>
</dbReference>
<evidence type="ECO:0000256" key="7">
    <source>
        <dbReference type="ARBA" id="ARBA00023002"/>
    </source>
</evidence>
<keyword evidence="7 12" id="KW-0560">Oxidoreductase</keyword>
<keyword evidence="2 12" id="KW-0554">One-carbon metabolism</keyword>
<evidence type="ECO:0000259" key="14">
    <source>
        <dbReference type="Pfam" id="PF02882"/>
    </source>
</evidence>
<comment type="pathway">
    <text evidence="1 12">One-carbon metabolism; tetrahydrofolate interconversion.</text>
</comment>
<dbReference type="UniPathway" id="UPA00193"/>
<keyword evidence="4 12" id="KW-0658">Purine biosynthesis</keyword>
<dbReference type="InterPro" id="IPR020630">
    <property type="entry name" value="THF_DH/CycHdrlase_cat_dom"/>
</dbReference>
<dbReference type="CDD" id="cd01080">
    <property type="entry name" value="NAD_bind_m-THF_DH_Cyclohyd"/>
    <property type="match status" value="1"/>
</dbReference>
<keyword evidence="3 12" id="KW-0028">Amino-acid biosynthesis</keyword>
<comment type="caution">
    <text evidence="15">The sequence shown here is derived from an EMBL/GenBank/DDBJ whole genome shotgun (WGS) entry which is preliminary data.</text>
</comment>
<dbReference type="EMBL" id="VTOW01000001">
    <property type="protein sequence ID" value="NKE70368.1"/>
    <property type="molecule type" value="Genomic_DNA"/>
</dbReference>
<comment type="caution">
    <text evidence="12">Lacks conserved residue(s) required for the propagation of feature annotation.</text>
</comment>
<organism evidence="15 16">
    <name type="scientific">Candidatus Manganitrophus noduliformans</name>
    <dbReference type="NCBI Taxonomy" id="2606439"/>
    <lineage>
        <taxon>Bacteria</taxon>
        <taxon>Pseudomonadati</taxon>
        <taxon>Nitrospirota</taxon>
        <taxon>Nitrospiria</taxon>
        <taxon>Candidatus Troglogloeales</taxon>
        <taxon>Candidatus Manganitrophaceae</taxon>
        <taxon>Candidatus Manganitrophus</taxon>
    </lineage>
</organism>
<evidence type="ECO:0000256" key="2">
    <source>
        <dbReference type="ARBA" id="ARBA00022563"/>
    </source>
</evidence>
<dbReference type="NCBIfam" id="NF010785">
    <property type="entry name" value="PRK14188.1"/>
    <property type="match status" value="1"/>
</dbReference>
<dbReference type="GO" id="GO:0009086">
    <property type="term" value="P:methionine biosynthetic process"/>
    <property type="evidence" value="ECO:0007669"/>
    <property type="project" value="UniProtKB-KW"/>
</dbReference>
<dbReference type="GO" id="GO:0035999">
    <property type="term" value="P:tetrahydrofolate interconversion"/>
    <property type="evidence" value="ECO:0007669"/>
    <property type="project" value="UniProtKB-UniRule"/>
</dbReference>
<dbReference type="InterPro" id="IPR020631">
    <property type="entry name" value="THF_DH/CycHdrlase_NAD-bd_dom"/>
</dbReference>
<protein>
    <recommendedName>
        <fullName evidence="12">Bifunctional protein FolD</fullName>
    </recommendedName>
    <domain>
        <recommendedName>
            <fullName evidence="12">Methylenetetrahydrofolate dehydrogenase</fullName>
            <ecNumber evidence="12">1.5.1.5</ecNumber>
        </recommendedName>
    </domain>
    <domain>
        <recommendedName>
            <fullName evidence="12">Methenyltetrahydrofolate cyclohydrolase</fullName>
            <ecNumber evidence="12">3.5.4.9</ecNumber>
        </recommendedName>
    </domain>
</protein>
<dbReference type="PANTHER" id="PTHR48099:SF5">
    <property type="entry name" value="C-1-TETRAHYDROFOLATE SYNTHASE, CYTOPLASMIC"/>
    <property type="match status" value="1"/>
</dbReference>
<evidence type="ECO:0000259" key="13">
    <source>
        <dbReference type="Pfam" id="PF00763"/>
    </source>
</evidence>
<evidence type="ECO:0000313" key="15">
    <source>
        <dbReference type="EMBL" id="NKE70368.1"/>
    </source>
</evidence>
<dbReference type="SUPFAM" id="SSF53223">
    <property type="entry name" value="Aminoacid dehydrogenase-like, N-terminal domain"/>
    <property type="match status" value="1"/>
</dbReference>
<proteinExistence type="inferred from homology"/>
<evidence type="ECO:0000256" key="1">
    <source>
        <dbReference type="ARBA" id="ARBA00004777"/>
    </source>
</evidence>
<dbReference type="NCBIfam" id="NF010783">
    <property type="entry name" value="PRK14186.1"/>
    <property type="match status" value="1"/>
</dbReference>
<dbReference type="AlphaFoldDB" id="A0A7X6DNX9"/>
<comment type="catalytic activity">
    <reaction evidence="11 12">
        <text>(6R)-5,10-methenyltetrahydrofolate + H2O = (6R)-10-formyltetrahydrofolate + H(+)</text>
        <dbReference type="Rhea" id="RHEA:23700"/>
        <dbReference type="ChEBI" id="CHEBI:15377"/>
        <dbReference type="ChEBI" id="CHEBI:15378"/>
        <dbReference type="ChEBI" id="CHEBI:57455"/>
        <dbReference type="ChEBI" id="CHEBI:195366"/>
        <dbReference type="EC" id="3.5.4.9"/>
    </reaction>
</comment>
<dbReference type="Pfam" id="PF00763">
    <property type="entry name" value="THF_DHG_CYH"/>
    <property type="match status" value="1"/>
</dbReference>
<dbReference type="PANTHER" id="PTHR48099">
    <property type="entry name" value="C-1-TETRAHYDROFOLATE SYNTHASE, CYTOPLASMIC-RELATED"/>
    <property type="match status" value="1"/>
</dbReference>
<evidence type="ECO:0000313" key="16">
    <source>
        <dbReference type="Proteomes" id="UP000534783"/>
    </source>
</evidence>
<feature type="binding site" evidence="12">
    <location>
        <begin position="164"/>
        <end position="166"/>
    </location>
    <ligand>
        <name>NADP(+)</name>
        <dbReference type="ChEBI" id="CHEBI:58349"/>
    </ligand>
</feature>
<dbReference type="GO" id="GO:0006164">
    <property type="term" value="P:purine nucleotide biosynthetic process"/>
    <property type="evidence" value="ECO:0007669"/>
    <property type="project" value="UniProtKB-KW"/>
</dbReference>
<reference evidence="15 16" key="1">
    <citation type="journal article" date="2020" name="Nature">
        <title>Bacterial chemolithoautotrophy via manganese oxidation.</title>
        <authorList>
            <person name="Yu H."/>
            <person name="Leadbetter J.R."/>
        </authorList>
    </citation>
    <scope>NUCLEOTIDE SEQUENCE [LARGE SCALE GENOMIC DNA]</scope>
    <source>
        <strain evidence="15 16">Mn-1</strain>
    </source>
</reference>
<dbReference type="SUPFAM" id="SSF51735">
    <property type="entry name" value="NAD(P)-binding Rossmann-fold domains"/>
    <property type="match status" value="1"/>
</dbReference>
<dbReference type="RefSeq" id="WP_168058623.1">
    <property type="nucleotide sequence ID" value="NZ_VTOW01000001.1"/>
</dbReference>